<accession>A0A0A8E4V0</accession>
<dbReference type="PANTHER" id="PTHR32182">
    <property type="entry name" value="DNA REPLICATION AND REPAIR PROTEIN RECF"/>
    <property type="match status" value="1"/>
</dbReference>
<dbReference type="NCBIfam" id="TIGR00611">
    <property type="entry name" value="recf"/>
    <property type="match status" value="1"/>
</dbReference>
<evidence type="ECO:0000313" key="12">
    <source>
        <dbReference type="EMBL" id="AJC48989.1"/>
    </source>
</evidence>
<comment type="similarity">
    <text evidence="2 9 10">Belongs to the RecF family.</text>
</comment>
<evidence type="ECO:0000256" key="7">
    <source>
        <dbReference type="ARBA" id="ARBA00022840"/>
    </source>
</evidence>
<organism evidence="12 13">
    <name type="scientific">Allofrancisella guangzhouensis</name>
    <dbReference type="NCBI Taxonomy" id="594679"/>
    <lineage>
        <taxon>Bacteria</taxon>
        <taxon>Pseudomonadati</taxon>
        <taxon>Pseudomonadota</taxon>
        <taxon>Gammaproteobacteria</taxon>
        <taxon>Thiotrichales</taxon>
        <taxon>Francisellaceae</taxon>
        <taxon>Allofrancisella</taxon>
    </lineage>
</organism>
<evidence type="ECO:0000313" key="13">
    <source>
        <dbReference type="Proteomes" id="UP000031104"/>
    </source>
</evidence>
<keyword evidence="9 10" id="KW-0742">SOS response</keyword>
<dbReference type="InterPro" id="IPR018078">
    <property type="entry name" value="DNA-binding_RecF_CS"/>
</dbReference>
<proteinExistence type="inferred from homology"/>
<name>A0A0A8E4V0_9GAMM</name>
<dbReference type="OrthoDB" id="9803889at2"/>
<dbReference type="Gene3D" id="3.40.50.300">
    <property type="entry name" value="P-loop containing nucleotide triphosphate hydrolases"/>
    <property type="match status" value="1"/>
</dbReference>
<evidence type="ECO:0000256" key="2">
    <source>
        <dbReference type="ARBA" id="ARBA00008016"/>
    </source>
</evidence>
<dbReference type="STRING" id="594679.SD28_04735"/>
<dbReference type="GO" id="GO:0009432">
    <property type="term" value="P:SOS response"/>
    <property type="evidence" value="ECO:0007669"/>
    <property type="project" value="UniProtKB-UniRule"/>
</dbReference>
<dbReference type="HAMAP" id="MF_00365">
    <property type="entry name" value="RecF"/>
    <property type="match status" value="1"/>
</dbReference>
<dbReference type="InterPro" id="IPR027417">
    <property type="entry name" value="P-loop_NTPase"/>
</dbReference>
<dbReference type="Gene3D" id="1.20.1050.90">
    <property type="entry name" value="RecF/RecN/SMC, N-terminal domain"/>
    <property type="match status" value="1"/>
</dbReference>
<evidence type="ECO:0000256" key="5">
    <source>
        <dbReference type="ARBA" id="ARBA00022705"/>
    </source>
</evidence>
<dbReference type="InterPro" id="IPR003395">
    <property type="entry name" value="RecF/RecN/SMC_N"/>
</dbReference>
<sequence>MYISNLRLQNFRNIQSKSFDFSSNINFIIGKNGSGKTSILEAIYFLSHSRSFRSSQLNRIVNLDADEFIIFAKAYNPDEITVAISRKKNGGSISKLNLEIQKNHAEITRNLPIQLINPEAFNLINSGVQQRCKILDWGAFYLDKTFLKIWQQTKFLVKQRNSALKQNYPHTYIVSIDKKLNEFGNILDLKRQTYFTKLKPKIYEILAKFNSDLQLNIEYYRGWNSDKSLTEVLTESYNYDNKYKITNHGPHKADIVLTINNKPIQDIFSRGQQKLVICAIKLAQGELHNLENENKCIYLIDDITSELDNNHTQTLFDYLKKLSSQVFITTTEENKIIDFIEQDSHIIIIKDS</sequence>
<feature type="domain" description="AAA+ ATPase" evidence="11">
    <location>
        <begin position="22"/>
        <end position="352"/>
    </location>
</feature>
<evidence type="ECO:0000259" key="11">
    <source>
        <dbReference type="SMART" id="SM00382"/>
    </source>
</evidence>
<evidence type="ECO:0000256" key="10">
    <source>
        <dbReference type="RuleBase" id="RU000578"/>
    </source>
</evidence>
<dbReference type="GO" id="GO:0005524">
    <property type="term" value="F:ATP binding"/>
    <property type="evidence" value="ECO:0007669"/>
    <property type="project" value="UniProtKB-UniRule"/>
</dbReference>
<gene>
    <name evidence="9" type="primary">recF</name>
    <name evidence="12" type="ORF">SD28_04735</name>
</gene>
<dbReference type="SUPFAM" id="SSF52540">
    <property type="entry name" value="P-loop containing nucleoside triphosphate hydrolases"/>
    <property type="match status" value="1"/>
</dbReference>
<dbReference type="Proteomes" id="UP000031104">
    <property type="component" value="Chromosome"/>
</dbReference>
<keyword evidence="13" id="KW-1185">Reference proteome</keyword>
<dbReference type="RefSeq" id="WP_039124595.1">
    <property type="nucleotide sequence ID" value="NZ_CP010427.1"/>
</dbReference>
<evidence type="ECO:0000256" key="8">
    <source>
        <dbReference type="ARBA" id="ARBA00023125"/>
    </source>
</evidence>
<evidence type="ECO:0000256" key="6">
    <source>
        <dbReference type="ARBA" id="ARBA00022741"/>
    </source>
</evidence>
<dbReference type="KEGG" id="fgu:SD28_04735"/>
<dbReference type="PROSITE" id="PS00618">
    <property type="entry name" value="RECF_2"/>
    <property type="match status" value="1"/>
</dbReference>
<dbReference type="Pfam" id="PF02463">
    <property type="entry name" value="SMC_N"/>
    <property type="match status" value="1"/>
</dbReference>
<feature type="binding site" evidence="9">
    <location>
        <begin position="30"/>
        <end position="37"/>
    </location>
    <ligand>
        <name>ATP</name>
        <dbReference type="ChEBI" id="CHEBI:30616"/>
    </ligand>
</feature>
<reference evidence="12 13" key="1">
    <citation type="submission" date="2014-12" db="EMBL/GenBank/DDBJ databases">
        <title>Complete genome sequence of Francisella guanzhouensis strain 08HL01032 isolated from air-conditioning system in China.</title>
        <authorList>
            <person name="Svensson D."/>
            <person name="Ohrman C."/>
            <person name="Backman S."/>
            <person name="Karlsson E."/>
            <person name="Nilsson E."/>
            <person name="Bystrom M."/>
            <person name="Larkeryd A."/>
            <person name="Stenberg P."/>
            <person name="Scholtz H.C."/>
            <person name="Forsman M."/>
            <person name="Sjodin A."/>
        </authorList>
    </citation>
    <scope>NUCLEOTIDE SEQUENCE [LARGE SCALE GENOMIC DNA]</scope>
    <source>
        <strain evidence="12 13">08HL01032</strain>
    </source>
</reference>
<evidence type="ECO:0000256" key="9">
    <source>
        <dbReference type="HAMAP-Rule" id="MF_00365"/>
    </source>
</evidence>
<keyword evidence="4 9" id="KW-0963">Cytoplasm</keyword>
<dbReference type="InterPro" id="IPR042174">
    <property type="entry name" value="RecF_2"/>
</dbReference>
<dbReference type="GO" id="GO:0003697">
    <property type="term" value="F:single-stranded DNA binding"/>
    <property type="evidence" value="ECO:0007669"/>
    <property type="project" value="UniProtKB-UniRule"/>
</dbReference>
<protein>
    <recommendedName>
        <fullName evidence="3 9">DNA replication and repair protein RecF</fullName>
    </recommendedName>
</protein>
<comment type="subcellular location">
    <subcellularLocation>
        <location evidence="1 9 10">Cytoplasm</location>
    </subcellularLocation>
</comment>
<evidence type="ECO:0000256" key="1">
    <source>
        <dbReference type="ARBA" id="ARBA00004496"/>
    </source>
</evidence>
<comment type="function">
    <text evidence="9 10">The RecF protein is involved in DNA metabolism; it is required for DNA replication and normal SOS inducibility. RecF binds preferentially to single-stranded, linear DNA. It also seems to bind ATP.</text>
</comment>
<dbReference type="AlphaFoldDB" id="A0A0A8E4V0"/>
<keyword evidence="9 10" id="KW-0234">DNA repair</keyword>
<dbReference type="InterPro" id="IPR001238">
    <property type="entry name" value="DNA-binding_RecF"/>
</dbReference>
<dbReference type="GO" id="GO:0006260">
    <property type="term" value="P:DNA replication"/>
    <property type="evidence" value="ECO:0007669"/>
    <property type="project" value="UniProtKB-UniRule"/>
</dbReference>
<dbReference type="SMART" id="SM00382">
    <property type="entry name" value="AAA"/>
    <property type="match status" value="1"/>
</dbReference>
<keyword evidence="9 10" id="KW-0227">DNA damage</keyword>
<dbReference type="GO" id="GO:0005737">
    <property type="term" value="C:cytoplasm"/>
    <property type="evidence" value="ECO:0007669"/>
    <property type="project" value="UniProtKB-SubCell"/>
</dbReference>
<dbReference type="PANTHER" id="PTHR32182:SF0">
    <property type="entry name" value="DNA REPLICATION AND REPAIR PROTEIN RECF"/>
    <property type="match status" value="1"/>
</dbReference>
<keyword evidence="5 9" id="KW-0235">DNA replication</keyword>
<keyword evidence="6 9" id="KW-0547">Nucleotide-binding</keyword>
<dbReference type="EMBL" id="CP010427">
    <property type="protein sequence ID" value="AJC48989.1"/>
    <property type="molecule type" value="Genomic_DNA"/>
</dbReference>
<keyword evidence="8 9" id="KW-0238">DNA-binding</keyword>
<keyword evidence="7 9" id="KW-0067">ATP-binding</keyword>
<dbReference type="InterPro" id="IPR003593">
    <property type="entry name" value="AAA+_ATPase"/>
</dbReference>
<dbReference type="GO" id="GO:0006302">
    <property type="term" value="P:double-strand break repair"/>
    <property type="evidence" value="ECO:0007669"/>
    <property type="project" value="TreeGrafter"/>
</dbReference>
<evidence type="ECO:0000256" key="4">
    <source>
        <dbReference type="ARBA" id="ARBA00022490"/>
    </source>
</evidence>
<dbReference type="GO" id="GO:0000731">
    <property type="term" value="P:DNA synthesis involved in DNA repair"/>
    <property type="evidence" value="ECO:0007669"/>
    <property type="project" value="TreeGrafter"/>
</dbReference>
<dbReference type="HOGENOM" id="CLU_040267_0_0_6"/>
<evidence type="ECO:0000256" key="3">
    <source>
        <dbReference type="ARBA" id="ARBA00020170"/>
    </source>
</evidence>